<name>A0ABT1W7Z6_9PROT</name>
<feature type="domain" description="Ketoreductase" evidence="3">
    <location>
        <begin position="7"/>
        <end position="206"/>
    </location>
</feature>
<dbReference type="InterPro" id="IPR036291">
    <property type="entry name" value="NAD(P)-bd_dom_sf"/>
</dbReference>
<evidence type="ECO:0000259" key="3">
    <source>
        <dbReference type="SMART" id="SM00822"/>
    </source>
</evidence>
<proteinExistence type="inferred from homology"/>
<dbReference type="PANTHER" id="PTHR43639:SF1">
    <property type="entry name" value="SHORT-CHAIN DEHYDROGENASE_REDUCTASE FAMILY PROTEIN"/>
    <property type="match status" value="1"/>
</dbReference>
<evidence type="ECO:0000313" key="5">
    <source>
        <dbReference type="Proteomes" id="UP001524587"/>
    </source>
</evidence>
<gene>
    <name evidence="4" type="ORF">NFI95_11200</name>
</gene>
<keyword evidence="2 4" id="KW-0560">Oxidoreductase</keyword>
<dbReference type="PRINTS" id="PR00080">
    <property type="entry name" value="SDRFAMILY"/>
</dbReference>
<dbReference type="SMART" id="SM00822">
    <property type="entry name" value="PKS_KR"/>
    <property type="match status" value="1"/>
</dbReference>
<sequence>MSVLNGKIALVTGASKGIGAGIALALAEAGAGVVVNYGSSRDGADKVVAEIVSKGGEAIAVQGDVSKPAELSTLFDTARQRFGRLDILVNNAGVFAPTPLESLTEQEYRRQFDINVLGLLLASQAAAAAFGQGGSIVNVGSVVSRTHPPGMVVYNATKGAVDAITRTLAKDLGGRGIRVNSVNPGATDTEGARAMFAGNEQAFDGMVAVTPLGRMGLPRDIARAVVFLASDDAAWITGETLAVSGGM</sequence>
<keyword evidence="5" id="KW-1185">Reference proteome</keyword>
<dbReference type="InterPro" id="IPR057326">
    <property type="entry name" value="KR_dom"/>
</dbReference>
<reference evidence="4 5" key="1">
    <citation type="submission" date="2022-06" db="EMBL/GenBank/DDBJ databases">
        <title>Endosaccharibacter gen. nov., sp. nov., endophytic bacteria isolated from sugarcane.</title>
        <authorList>
            <person name="Pitiwittayakul N."/>
            <person name="Yukphan P."/>
            <person name="Charoenyingcharoen P."/>
            <person name="Tanasupawat S."/>
        </authorList>
    </citation>
    <scope>NUCLEOTIDE SEQUENCE [LARGE SCALE GENOMIC DNA]</scope>
    <source>
        <strain evidence="4 5">KSS8</strain>
    </source>
</reference>
<dbReference type="InterPro" id="IPR020904">
    <property type="entry name" value="Sc_DH/Rdtase_CS"/>
</dbReference>
<dbReference type="PANTHER" id="PTHR43639">
    <property type="entry name" value="OXIDOREDUCTASE, SHORT-CHAIN DEHYDROGENASE/REDUCTASE FAMILY (AFU_ORTHOLOGUE AFUA_5G02870)"/>
    <property type="match status" value="1"/>
</dbReference>
<evidence type="ECO:0000313" key="4">
    <source>
        <dbReference type="EMBL" id="MCQ8279013.1"/>
    </source>
</evidence>
<dbReference type="InterPro" id="IPR002347">
    <property type="entry name" value="SDR_fam"/>
</dbReference>
<accession>A0ABT1W7Z6</accession>
<dbReference type="Gene3D" id="3.40.50.720">
    <property type="entry name" value="NAD(P)-binding Rossmann-like Domain"/>
    <property type="match status" value="1"/>
</dbReference>
<dbReference type="EMBL" id="JAMSKV010000009">
    <property type="protein sequence ID" value="MCQ8279013.1"/>
    <property type="molecule type" value="Genomic_DNA"/>
</dbReference>
<dbReference type="GO" id="GO:0047936">
    <property type="term" value="F:glucose 1-dehydrogenase [NAD(P)+] activity"/>
    <property type="evidence" value="ECO:0007669"/>
    <property type="project" value="UniProtKB-EC"/>
</dbReference>
<dbReference type="RefSeq" id="WP_422864492.1">
    <property type="nucleotide sequence ID" value="NZ_JAMSKV010000009.1"/>
</dbReference>
<evidence type="ECO:0000256" key="1">
    <source>
        <dbReference type="ARBA" id="ARBA00006484"/>
    </source>
</evidence>
<comment type="similarity">
    <text evidence="1">Belongs to the short-chain dehydrogenases/reductases (SDR) family.</text>
</comment>
<organism evidence="4 5">
    <name type="scientific">Endosaccharibacter trunci</name>
    <dbReference type="NCBI Taxonomy" id="2812733"/>
    <lineage>
        <taxon>Bacteria</taxon>
        <taxon>Pseudomonadati</taxon>
        <taxon>Pseudomonadota</taxon>
        <taxon>Alphaproteobacteria</taxon>
        <taxon>Acetobacterales</taxon>
        <taxon>Acetobacteraceae</taxon>
        <taxon>Endosaccharibacter</taxon>
    </lineage>
</organism>
<dbReference type="Pfam" id="PF13561">
    <property type="entry name" value="adh_short_C2"/>
    <property type="match status" value="1"/>
</dbReference>
<dbReference type="EC" id="1.1.1.47" evidence="4"/>
<dbReference type="PROSITE" id="PS00061">
    <property type="entry name" value="ADH_SHORT"/>
    <property type="match status" value="1"/>
</dbReference>
<evidence type="ECO:0000256" key="2">
    <source>
        <dbReference type="ARBA" id="ARBA00023002"/>
    </source>
</evidence>
<protein>
    <submittedName>
        <fullName evidence="4">Glucose 1-dehydrogenase</fullName>
        <ecNumber evidence="4">1.1.1.47</ecNumber>
    </submittedName>
</protein>
<dbReference type="Proteomes" id="UP001524587">
    <property type="component" value="Unassembled WGS sequence"/>
</dbReference>
<dbReference type="NCBIfam" id="NF005559">
    <property type="entry name" value="PRK07231.1"/>
    <property type="match status" value="1"/>
</dbReference>
<dbReference type="PRINTS" id="PR00081">
    <property type="entry name" value="GDHRDH"/>
</dbReference>
<comment type="caution">
    <text evidence="4">The sequence shown here is derived from an EMBL/GenBank/DDBJ whole genome shotgun (WGS) entry which is preliminary data.</text>
</comment>
<dbReference type="SUPFAM" id="SSF51735">
    <property type="entry name" value="NAD(P)-binding Rossmann-fold domains"/>
    <property type="match status" value="1"/>
</dbReference>